<evidence type="ECO:0000313" key="4">
    <source>
        <dbReference type="Proteomes" id="UP000283474"/>
    </source>
</evidence>
<dbReference type="InterPro" id="IPR014158">
    <property type="entry name" value="T4SS_VirB5"/>
</dbReference>
<feature type="chain" id="PRO_5019488511" evidence="2">
    <location>
        <begin position="23"/>
        <end position="236"/>
    </location>
</feature>
<evidence type="ECO:0000256" key="1">
    <source>
        <dbReference type="SAM" id="Coils"/>
    </source>
</evidence>
<proteinExistence type="predicted"/>
<evidence type="ECO:0000313" key="3">
    <source>
        <dbReference type="EMBL" id="QAA92450.1"/>
    </source>
</evidence>
<keyword evidence="4" id="KW-1185">Reference proteome</keyword>
<name>A0A410G836_9BURK</name>
<dbReference type="SUPFAM" id="SSF101082">
    <property type="entry name" value="Typo IV secretion system protein TraC"/>
    <property type="match status" value="1"/>
</dbReference>
<dbReference type="AlphaFoldDB" id="A0A410G836"/>
<gene>
    <name evidence="3" type="primary">virB5</name>
    <name evidence="3" type="ORF">CKA81_00235</name>
</gene>
<sequence length="236" mass="26510">MRKPSRVLTIALGILLSSPVIAQIPVTDSASIAQQVTNQLETVAKWKIQYDQMITQIDQLKQQYASVTGSRNLGQILNNAELRDYLPDDWQTVYDSVKHNGYAGLSGTGLMVYDQNKVYDGCQHLTITQQRMACETQAVKGAQDKGFALDAYDKAKSRIDQIDQLMAKIDQTPDPKAIAELQGRLTAEQALIQNEQTKLQMYQMVANAEDRVQQQRQKEINAKANARRGWIQPTIN</sequence>
<dbReference type="Pfam" id="PF07996">
    <property type="entry name" value="T4SS"/>
    <property type="match status" value="1"/>
</dbReference>
<organism evidence="3 4">
    <name type="scientific">Pollutimonas thiosulfatoxidans</name>
    <dbReference type="NCBI Taxonomy" id="2028345"/>
    <lineage>
        <taxon>Bacteria</taxon>
        <taxon>Pseudomonadati</taxon>
        <taxon>Pseudomonadota</taxon>
        <taxon>Betaproteobacteria</taxon>
        <taxon>Burkholderiales</taxon>
        <taxon>Alcaligenaceae</taxon>
        <taxon>Pollutimonas</taxon>
    </lineage>
</organism>
<reference evidence="3 4" key="1">
    <citation type="submission" date="2017-08" db="EMBL/GenBank/DDBJ databases">
        <authorList>
            <person name="Park S.-J."/>
            <person name="Kim H."/>
        </authorList>
    </citation>
    <scope>NUCLEOTIDE SEQUENCE [LARGE SCALE GENOMIC DNA]</scope>
    <source>
        <strain evidence="4">ye3</strain>
    </source>
</reference>
<dbReference type="RefSeq" id="WP_128353496.1">
    <property type="nucleotide sequence ID" value="NZ_CP022987.1"/>
</dbReference>
<dbReference type="CDD" id="cd14262">
    <property type="entry name" value="VirB5_like"/>
    <property type="match status" value="1"/>
</dbReference>
<dbReference type="OrthoDB" id="9780974at2"/>
<feature type="signal peptide" evidence="2">
    <location>
        <begin position="1"/>
        <end position="22"/>
    </location>
</feature>
<dbReference type="Proteomes" id="UP000283474">
    <property type="component" value="Chromosome"/>
</dbReference>
<dbReference type="Gene3D" id="1.20.58.430">
    <property type="entry name" value="Type IV secretion system, VirB5-domain"/>
    <property type="match status" value="1"/>
</dbReference>
<dbReference type="EMBL" id="CP022987">
    <property type="protein sequence ID" value="QAA92450.1"/>
    <property type="molecule type" value="Genomic_DNA"/>
</dbReference>
<keyword evidence="1" id="KW-0175">Coiled coil</keyword>
<keyword evidence="2" id="KW-0732">Signal</keyword>
<protein>
    <submittedName>
        <fullName evidence="3">P-type DNA transfer protein VirB5</fullName>
    </submittedName>
</protein>
<dbReference type="NCBIfam" id="TIGR02791">
    <property type="entry name" value="VirB5"/>
    <property type="match status" value="1"/>
</dbReference>
<dbReference type="InterPro" id="IPR023220">
    <property type="entry name" value="T4SS_VirB5-domain"/>
</dbReference>
<accession>A0A410G836</accession>
<dbReference type="KEGG" id="pus:CKA81_00235"/>
<feature type="coiled-coil region" evidence="1">
    <location>
        <begin position="178"/>
        <end position="225"/>
    </location>
</feature>
<evidence type="ECO:0000256" key="2">
    <source>
        <dbReference type="SAM" id="SignalP"/>
    </source>
</evidence>